<dbReference type="EMBL" id="JAXOVC010000006">
    <property type="protein sequence ID" value="KAK4500610.1"/>
    <property type="molecule type" value="Genomic_DNA"/>
</dbReference>
<organism evidence="1 2">
    <name type="scientific">Zasmidium cellare</name>
    <name type="common">Wine cellar mold</name>
    <name type="synonym">Racodium cellare</name>
    <dbReference type="NCBI Taxonomy" id="395010"/>
    <lineage>
        <taxon>Eukaryota</taxon>
        <taxon>Fungi</taxon>
        <taxon>Dikarya</taxon>
        <taxon>Ascomycota</taxon>
        <taxon>Pezizomycotina</taxon>
        <taxon>Dothideomycetes</taxon>
        <taxon>Dothideomycetidae</taxon>
        <taxon>Mycosphaerellales</taxon>
        <taxon>Mycosphaerellaceae</taxon>
        <taxon>Zasmidium</taxon>
    </lineage>
</organism>
<name>A0ABR0EHI5_ZASCE</name>
<dbReference type="Proteomes" id="UP001305779">
    <property type="component" value="Unassembled WGS sequence"/>
</dbReference>
<protein>
    <recommendedName>
        <fullName evidence="3">F-box domain-containing protein</fullName>
    </recommendedName>
</protein>
<evidence type="ECO:0000313" key="2">
    <source>
        <dbReference type="Proteomes" id="UP001305779"/>
    </source>
</evidence>
<proteinExistence type="predicted"/>
<keyword evidence="2" id="KW-1185">Reference proteome</keyword>
<reference evidence="1 2" key="1">
    <citation type="journal article" date="2023" name="G3 (Bethesda)">
        <title>A chromosome-level genome assembly of Zasmidium syzygii isolated from banana leaves.</title>
        <authorList>
            <person name="van Westerhoven A.C."/>
            <person name="Mehrabi R."/>
            <person name="Talebi R."/>
            <person name="Steentjes M.B.F."/>
            <person name="Corcolon B."/>
            <person name="Chong P.A."/>
            <person name="Kema G.H.J."/>
            <person name="Seidl M.F."/>
        </authorList>
    </citation>
    <scope>NUCLEOTIDE SEQUENCE [LARGE SCALE GENOMIC DNA]</scope>
    <source>
        <strain evidence="1 2">P124</strain>
    </source>
</reference>
<evidence type="ECO:0008006" key="3">
    <source>
        <dbReference type="Google" id="ProtNLM"/>
    </source>
</evidence>
<comment type="caution">
    <text evidence="1">The sequence shown here is derived from an EMBL/GenBank/DDBJ whole genome shotgun (WGS) entry which is preliminary data.</text>
</comment>
<evidence type="ECO:0000313" key="1">
    <source>
        <dbReference type="EMBL" id="KAK4500610.1"/>
    </source>
</evidence>
<sequence>MAANTPTAHILRLPNELLLDIIGRVISPALNDNVRNQAYTCFRVTSIDACLDKYKDQMMTELRRFTACKKLYVAAKDVLLSRTKTSMIEAAYLLDYHGDSLYRIRGSLAKHRFSYENTENLNLNIRYMLNAQTGPVHDEPGYLLAVLERVLLKCTALKSINVQILPHAPGWFEAELDRMLSTVMEKLSKDGRQITYQVAKPKHSGKVNFL</sequence>
<accession>A0ABR0EHI5</accession>
<gene>
    <name evidence="1" type="ORF">PRZ48_008799</name>
</gene>